<evidence type="ECO:0000313" key="6">
    <source>
        <dbReference type="EMBL" id="MCP2256798.1"/>
    </source>
</evidence>
<dbReference type="RefSeq" id="WP_253667779.1">
    <property type="nucleotide sequence ID" value="NZ_JAMTCP010000002.1"/>
</dbReference>
<proteinExistence type="predicted"/>
<keyword evidence="7" id="KW-1185">Reference proteome</keyword>
<evidence type="ECO:0000256" key="4">
    <source>
        <dbReference type="PROSITE-ProRule" id="PRU00335"/>
    </source>
</evidence>
<evidence type="ECO:0000256" key="1">
    <source>
        <dbReference type="ARBA" id="ARBA00023015"/>
    </source>
</evidence>
<dbReference type="Gene3D" id="1.10.10.60">
    <property type="entry name" value="Homeodomain-like"/>
    <property type="match status" value="1"/>
</dbReference>
<dbReference type="SUPFAM" id="SSF46689">
    <property type="entry name" value="Homeodomain-like"/>
    <property type="match status" value="1"/>
</dbReference>
<accession>A0ABT1HMS0</accession>
<feature type="DNA-binding region" description="H-T-H motif" evidence="4">
    <location>
        <begin position="29"/>
        <end position="48"/>
    </location>
</feature>
<feature type="domain" description="HTH tetR-type" evidence="5">
    <location>
        <begin position="6"/>
        <end position="66"/>
    </location>
</feature>
<organism evidence="6 7">
    <name type="scientific">Streptoalloteichus tenebrarius (strain ATCC 17920 / DSM 40477 / JCM 4838 / CBS 697.72 / NBRC 16177 / NCIMB 11028 / NRRL B-12390 / A12253. 1 / ISP 5477)</name>
    <name type="common">Streptomyces tenebrarius</name>
    <dbReference type="NCBI Taxonomy" id="1933"/>
    <lineage>
        <taxon>Bacteria</taxon>
        <taxon>Bacillati</taxon>
        <taxon>Actinomycetota</taxon>
        <taxon>Actinomycetes</taxon>
        <taxon>Pseudonocardiales</taxon>
        <taxon>Pseudonocardiaceae</taxon>
        <taxon>Streptoalloteichus</taxon>
    </lineage>
</organism>
<dbReference type="InterPro" id="IPR001647">
    <property type="entry name" value="HTH_TetR"/>
</dbReference>
<gene>
    <name evidence="6" type="ORF">LX15_000481</name>
</gene>
<keyword evidence="2 4" id="KW-0238">DNA-binding</keyword>
<dbReference type="SUPFAM" id="SSF48498">
    <property type="entry name" value="Tetracyclin repressor-like, C-terminal domain"/>
    <property type="match status" value="1"/>
</dbReference>
<dbReference type="InterPro" id="IPR036271">
    <property type="entry name" value="Tet_transcr_reg_TetR-rel_C_sf"/>
</dbReference>
<dbReference type="PROSITE" id="PS50977">
    <property type="entry name" value="HTH_TETR_2"/>
    <property type="match status" value="1"/>
</dbReference>
<dbReference type="PANTHER" id="PTHR47506">
    <property type="entry name" value="TRANSCRIPTIONAL REGULATORY PROTEIN"/>
    <property type="match status" value="1"/>
</dbReference>
<reference evidence="6 7" key="1">
    <citation type="submission" date="2022-06" db="EMBL/GenBank/DDBJ databases">
        <title>Genomic Encyclopedia of Archaeal and Bacterial Type Strains, Phase II (KMG-II): from individual species to whole genera.</title>
        <authorList>
            <person name="Goeker M."/>
        </authorList>
    </citation>
    <scope>NUCLEOTIDE SEQUENCE [LARGE SCALE GENOMIC DNA]</scope>
    <source>
        <strain evidence="6 7">DSM 40477</strain>
    </source>
</reference>
<dbReference type="Pfam" id="PF16925">
    <property type="entry name" value="TetR_C_13"/>
    <property type="match status" value="1"/>
</dbReference>
<sequence>MGRPRKFDPEVAVERAMGVFWRKGYAGTSPQDLVDALGIGRGSLYNAFQGKNQLFQRVLVRYHDQEAVRLIELLDRPGPVRERLRSALETIIEADFADPDRRGCLAVNTAIELAGRDEEATRLVRRMFDRLESTLRALVEEGQRSGEIDRGRDPAAVAGFLLSAINGMRVLTKTAESPDQLRRIVDATLDLL</sequence>
<name>A0ABT1HMS0_STRSD</name>
<evidence type="ECO:0000256" key="3">
    <source>
        <dbReference type="ARBA" id="ARBA00023163"/>
    </source>
</evidence>
<evidence type="ECO:0000259" key="5">
    <source>
        <dbReference type="PROSITE" id="PS50977"/>
    </source>
</evidence>
<comment type="caution">
    <text evidence="6">The sequence shown here is derived from an EMBL/GenBank/DDBJ whole genome shotgun (WGS) entry which is preliminary data.</text>
</comment>
<dbReference type="InterPro" id="IPR009057">
    <property type="entry name" value="Homeodomain-like_sf"/>
</dbReference>
<dbReference type="PANTHER" id="PTHR47506:SF10">
    <property type="entry name" value="TRANSCRIPTIONAL REGULATORY PROTEIN"/>
    <property type="match status" value="1"/>
</dbReference>
<evidence type="ECO:0000313" key="7">
    <source>
        <dbReference type="Proteomes" id="UP001205311"/>
    </source>
</evidence>
<dbReference type="Proteomes" id="UP001205311">
    <property type="component" value="Unassembled WGS sequence"/>
</dbReference>
<keyword evidence="3" id="KW-0804">Transcription</keyword>
<keyword evidence="1" id="KW-0805">Transcription regulation</keyword>
<dbReference type="Gene3D" id="1.10.357.10">
    <property type="entry name" value="Tetracycline Repressor, domain 2"/>
    <property type="match status" value="1"/>
</dbReference>
<dbReference type="EMBL" id="JAMTCP010000002">
    <property type="protein sequence ID" value="MCP2256798.1"/>
    <property type="molecule type" value="Genomic_DNA"/>
</dbReference>
<protein>
    <submittedName>
        <fullName evidence="6">Transcriptional regulator, TetR family</fullName>
    </submittedName>
</protein>
<dbReference type="Pfam" id="PF00440">
    <property type="entry name" value="TetR_N"/>
    <property type="match status" value="1"/>
</dbReference>
<dbReference type="InterPro" id="IPR011075">
    <property type="entry name" value="TetR_C"/>
</dbReference>
<evidence type="ECO:0000256" key="2">
    <source>
        <dbReference type="ARBA" id="ARBA00023125"/>
    </source>
</evidence>